<organism evidence="1 2">
    <name type="scientific">Candidatus Argoarchaeum ethanivorans</name>
    <dbReference type="NCBI Taxonomy" id="2608793"/>
    <lineage>
        <taxon>Archaea</taxon>
        <taxon>Methanobacteriati</taxon>
        <taxon>Methanobacteriota</taxon>
        <taxon>Stenosarchaea group</taxon>
        <taxon>Methanomicrobia</taxon>
        <taxon>Methanosarcinales</taxon>
        <taxon>Methanosarcinales incertae sedis</taxon>
        <taxon>GOM Arc I cluster</taxon>
        <taxon>Candidatus Argoarchaeum</taxon>
    </lineage>
</organism>
<evidence type="ECO:0000313" key="2">
    <source>
        <dbReference type="Proteomes" id="UP000639006"/>
    </source>
</evidence>
<dbReference type="AlphaFoldDB" id="A0A811T3Y4"/>
<gene>
    <name evidence="1" type="ORF">DIAAKJNI_00186</name>
</gene>
<proteinExistence type="predicted"/>
<protein>
    <recommendedName>
        <fullName evidence="3">Apea-like HEPN domain-containing protein</fullName>
    </recommendedName>
</protein>
<dbReference type="EMBL" id="CAJHIQ010000007">
    <property type="protein sequence ID" value="CAD6491976.1"/>
    <property type="molecule type" value="Genomic_DNA"/>
</dbReference>
<evidence type="ECO:0008006" key="3">
    <source>
        <dbReference type="Google" id="ProtNLM"/>
    </source>
</evidence>
<reference evidence="1" key="1">
    <citation type="submission" date="2020-10" db="EMBL/GenBank/DDBJ databases">
        <authorList>
            <person name="Hahn C.J."/>
            <person name="Laso-Perez R."/>
            <person name="Vulcano F."/>
            <person name="Vaziourakis K.-M."/>
            <person name="Stokke R."/>
            <person name="Steen I.H."/>
            <person name="Teske A."/>
            <person name="Boetius A."/>
            <person name="Liebeke M."/>
            <person name="Amann R."/>
            <person name="Knittel K."/>
        </authorList>
    </citation>
    <scope>NUCLEOTIDE SEQUENCE</scope>
    <source>
        <strain evidence="1">Gfbio:e3339647-f889-4370-9287-4fb5cb688e4c:AG392M11_GoMArc1</strain>
    </source>
</reference>
<accession>A0A811T3Y4</accession>
<name>A0A811T3Y4_9EURY</name>
<comment type="caution">
    <text evidence="1">The sequence shown here is derived from an EMBL/GenBank/DDBJ whole genome shotgun (WGS) entry which is preliminary data.</text>
</comment>
<dbReference type="Proteomes" id="UP000639006">
    <property type="component" value="Unassembled WGS sequence"/>
</dbReference>
<sequence>MEISIKKNKEDKVLKFVTKAIFLFDPDSNTLSEENAHKFYQYVYALSNLITVQGIKNFNDAQSIIRTAIQKSKNYSPLALNDFKSCLEEARREALEKTQQKYYFVFPLKIKYKSIKKRHFTLLGTKVKVCSYNYIQKNFSYEKLHDKKIEESLKPSRTYFVIEEYAIDEYRAGHSASEKFDLLRSIINFIDRYCTLHYPSEEPKPLSLIYPPKAFFTFDSNRTYLNKWITDITYNSREIDFNSYNLKSSKVIERSEELIKKINSLKEGGLRDLIIEAFYLHNNSLDYYDKKWLSFLGFWQILELIALSSKDNLKQDEVCKRMVSLSKEKDPYEDIIAVFKKKRNKFVHEGKLRDFTWNDINMIIEIAQLAIMFLILNAPNLKNKEGLDFFYRNVHTSEKELKTRISVLKYIEKFENEQMEP</sequence>
<evidence type="ECO:0000313" key="1">
    <source>
        <dbReference type="EMBL" id="CAD6491976.1"/>
    </source>
</evidence>